<keyword evidence="6" id="KW-1185">Reference proteome</keyword>
<dbReference type="GO" id="GO:0016829">
    <property type="term" value="F:lyase activity"/>
    <property type="evidence" value="ECO:0007669"/>
    <property type="project" value="InterPro"/>
</dbReference>
<dbReference type="InterPro" id="IPR012480">
    <property type="entry name" value="Hepar_II_III_C"/>
</dbReference>
<dbReference type="RefSeq" id="WP_077130800.1">
    <property type="nucleotide sequence ID" value="NZ_CP014263.1"/>
</dbReference>
<accession>A0A1P9WVG3</accession>
<name>A0A1P9WVG3_9BACT</name>
<dbReference type="STRING" id="1178516.AWR27_08550"/>
<dbReference type="InterPro" id="IPR008929">
    <property type="entry name" value="Chondroitin_lyas"/>
</dbReference>
<dbReference type="Proteomes" id="UP000187941">
    <property type="component" value="Chromosome"/>
</dbReference>
<sequence>MKTYTRLLLTGFFLLMLQPVFAQSDSVRATTSLPDHPRLLLLKGEEKTLLRTIQTDSVWLRVHQTILQECDRMLTTAPVQRIQIGRRLLDKSRECLRRVFFLAYAYRMTGQKSYRDRAEQELLAVSAFTDWNPSHFLDVAEMTMAVAIGYDWLYNDLSETSRTKLRDALLTKGLQPSLETRYSGWQNASHNWNQVCNAGMAFGALALFDQPSAARPNVARPDLMPYIINRAIRTVTKPMADYAPDGAYPEGYSYWGYGTTFNVLLISALEKAFGSDFGLTAQPGFRQTAQYLLHMTGPTGASFNYSDAGRGGSIQPAMFWFAQKQKDPSLLWVERDHLAPAQAKSMLRERVLPAMLVWGNAFMLSQLPKPTQTAWVGGGKNPVALFRSSWQDSTAVFVGLKAGSPSVNHGHMDVGSFVMEADGVRWASDLGMQEYNSLESRGMNIWGKEQNAQRWQVFRYRNHVHNTLTVNDSLQRTNGYAAIASHADTPSFQHAITNLSTLYAGSLQTARRGVALLNGQYVVVRDELTALAKPATVRWTMLTPADVTITGPNSAELRQQGKTLTLRVQEPAQVTMKTWTAEPPNDYDAPNPGMSLIGFEVTMPAGSSGALTVLLLPGATANQPLPPVRSLRDWPQTKAGK</sequence>
<organism evidence="5 6">
    <name type="scientific">Spirosoma montaniterrae</name>
    <dbReference type="NCBI Taxonomy" id="1178516"/>
    <lineage>
        <taxon>Bacteria</taxon>
        <taxon>Pseudomonadati</taxon>
        <taxon>Bacteroidota</taxon>
        <taxon>Cytophagia</taxon>
        <taxon>Cytophagales</taxon>
        <taxon>Cytophagaceae</taxon>
        <taxon>Spirosoma</taxon>
    </lineage>
</organism>
<keyword evidence="3" id="KW-0732">Signal</keyword>
<dbReference type="OrthoDB" id="175534at2"/>
<feature type="domain" description="Heparinase II/III-like C-terminal" evidence="4">
    <location>
        <begin position="396"/>
        <end position="571"/>
    </location>
</feature>
<dbReference type="Gene3D" id="2.70.98.70">
    <property type="match status" value="1"/>
</dbReference>
<reference evidence="5 6" key="1">
    <citation type="submission" date="2016-01" db="EMBL/GenBank/DDBJ databases">
        <authorList>
            <person name="Oliw E.H."/>
        </authorList>
    </citation>
    <scope>NUCLEOTIDE SEQUENCE [LARGE SCALE GENOMIC DNA]</scope>
    <source>
        <strain evidence="5 6">DY10</strain>
    </source>
</reference>
<dbReference type="Pfam" id="PF07940">
    <property type="entry name" value="Hepar_II_III_C"/>
    <property type="match status" value="1"/>
</dbReference>
<dbReference type="KEGG" id="smon:AWR27_08550"/>
<dbReference type="Gene3D" id="1.50.10.100">
    <property type="entry name" value="Chondroitin AC/alginate lyase"/>
    <property type="match status" value="1"/>
</dbReference>
<feature type="region of interest" description="Disordered" evidence="2">
    <location>
        <begin position="622"/>
        <end position="641"/>
    </location>
</feature>
<evidence type="ECO:0000256" key="2">
    <source>
        <dbReference type="SAM" id="MobiDB-lite"/>
    </source>
</evidence>
<dbReference type="GO" id="GO:0030313">
    <property type="term" value="C:cell envelope"/>
    <property type="evidence" value="ECO:0007669"/>
    <property type="project" value="UniProtKB-SubCell"/>
</dbReference>
<feature type="signal peptide" evidence="3">
    <location>
        <begin position="1"/>
        <end position="22"/>
    </location>
</feature>
<evidence type="ECO:0000256" key="3">
    <source>
        <dbReference type="SAM" id="SignalP"/>
    </source>
</evidence>
<evidence type="ECO:0000313" key="5">
    <source>
        <dbReference type="EMBL" id="AQG79364.1"/>
    </source>
</evidence>
<evidence type="ECO:0000259" key="4">
    <source>
        <dbReference type="Pfam" id="PF07940"/>
    </source>
</evidence>
<protein>
    <submittedName>
        <fullName evidence="5">Heparinase</fullName>
    </submittedName>
</protein>
<proteinExistence type="predicted"/>
<gene>
    <name evidence="5" type="ORF">AWR27_08550</name>
</gene>
<dbReference type="PANTHER" id="PTHR38045">
    <property type="entry name" value="CHROMOSOME 1, WHOLE GENOME SHOTGUN SEQUENCE"/>
    <property type="match status" value="1"/>
</dbReference>
<dbReference type="SUPFAM" id="SSF48230">
    <property type="entry name" value="Chondroitin AC/alginate lyase"/>
    <property type="match status" value="1"/>
</dbReference>
<dbReference type="EMBL" id="CP014263">
    <property type="protein sequence ID" value="AQG79364.1"/>
    <property type="molecule type" value="Genomic_DNA"/>
</dbReference>
<dbReference type="PANTHER" id="PTHR38045:SF1">
    <property type="entry name" value="HEPARINASE II_III-LIKE PROTEIN"/>
    <property type="match status" value="1"/>
</dbReference>
<evidence type="ECO:0000313" key="6">
    <source>
        <dbReference type="Proteomes" id="UP000187941"/>
    </source>
</evidence>
<dbReference type="AlphaFoldDB" id="A0A1P9WVG3"/>
<feature type="chain" id="PRO_5012253246" evidence="3">
    <location>
        <begin position="23"/>
        <end position="641"/>
    </location>
</feature>
<evidence type="ECO:0000256" key="1">
    <source>
        <dbReference type="ARBA" id="ARBA00004196"/>
    </source>
</evidence>
<comment type="subcellular location">
    <subcellularLocation>
        <location evidence="1">Cell envelope</location>
    </subcellularLocation>
</comment>